<keyword evidence="4" id="KW-0964">Secreted</keyword>
<evidence type="ECO:0000313" key="11">
    <source>
        <dbReference type="Proteomes" id="UP000053707"/>
    </source>
</evidence>
<evidence type="ECO:0000256" key="4">
    <source>
        <dbReference type="ARBA" id="ARBA00022525"/>
    </source>
</evidence>
<protein>
    <recommendedName>
        <fullName evidence="3">Alanine and proline-rich secreted protein Apa</fullName>
    </recommendedName>
    <alternativeName>
        <fullName evidence="6">Fibronectin attachment protein</fullName>
    </alternativeName>
</protein>
<dbReference type="GO" id="GO:0005576">
    <property type="term" value="C:extracellular region"/>
    <property type="evidence" value="ECO:0007669"/>
    <property type="project" value="UniProtKB-SubCell"/>
</dbReference>
<organism evidence="10 11">
    <name type="scientific">Mycobacterium lehmannii</name>
    <dbReference type="NCBI Taxonomy" id="2048550"/>
    <lineage>
        <taxon>Bacteria</taxon>
        <taxon>Bacillati</taxon>
        <taxon>Actinomycetota</taxon>
        <taxon>Actinomycetes</taxon>
        <taxon>Mycobacteriales</taxon>
        <taxon>Mycobacteriaceae</taxon>
        <taxon>Mycobacterium</taxon>
    </lineage>
</organism>
<dbReference type="GO" id="GO:0050840">
    <property type="term" value="F:extracellular matrix binding"/>
    <property type="evidence" value="ECO:0007669"/>
    <property type="project" value="InterPro"/>
</dbReference>
<dbReference type="PRINTS" id="PR01217">
    <property type="entry name" value="PRICHEXTENSN"/>
</dbReference>
<evidence type="ECO:0000256" key="2">
    <source>
        <dbReference type="ARBA" id="ARBA00005477"/>
    </source>
</evidence>
<evidence type="ECO:0000256" key="6">
    <source>
        <dbReference type="ARBA" id="ARBA00031042"/>
    </source>
</evidence>
<feature type="compositionally biased region" description="Pro residues" evidence="7">
    <location>
        <begin position="60"/>
        <end position="126"/>
    </location>
</feature>
<evidence type="ECO:0000256" key="3">
    <source>
        <dbReference type="ARBA" id="ARBA00016054"/>
    </source>
</evidence>
<comment type="caution">
    <text evidence="10">The sequence shown here is derived from an EMBL/GenBank/DDBJ whole genome shotgun (WGS) entry which is preliminary data.</text>
</comment>
<feature type="signal peptide" evidence="8">
    <location>
        <begin position="1"/>
        <end position="39"/>
    </location>
</feature>
<dbReference type="PROSITE" id="PS51318">
    <property type="entry name" value="TAT"/>
    <property type="match status" value="1"/>
</dbReference>
<evidence type="ECO:0000256" key="1">
    <source>
        <dbReference type="ARBA" id="ARBA00004613"/>
    </source>
</evidence>
<feature type="compositionally biased region" description="Pro residues" evidence="7">
    <location>
        <begin position="42"/>
        <end position="53"/>
    </location>
</feature>
<dbReference type="Proteomes" id="UP000053707">
    <property type="component" value="Unassembled WGS sequence"/>
</dbReference>
<feature type="domain" description="Fibronectin-attachment" evidence="9">
    <location>
        <begin position="130"/>
        <end position="310"/>
    </location>
</feature>
<keyword evidence="11" id="KW-1185">Reference proteome</keyword>
<sequence>MDQPDAISAPRRGLSRTLAVAAVTGATAIALALPTVAQAQPEPTPEPPPPPPTGNTFLQGPPPPPAPGAPAPPPAPGAPAPAPAPGAPPPAPGAPPPPPAPGAPAPAPGAPAPAPADPNAPAPAPGDPGRVDSAAGGLSYVVPAGWKVADSTQLSYGQALLTKDAPEGAEPPNDTSILLGRLDLKLFAGAETDNTKAAQRLASDMGEFFMPFPGTRVNQETVELNADGMPGVASYYEVKFTDTNKPNGQIWAGVVGNPVEPGTPRGQRTPERWFVVWLGTANNPVPKEEAVTLANSIRPYTPPAAPEAPPADPNAPAPPPADPNAPPPPPADPNAPPPPPADPNAPPPPPADPNAPAPRPAVGVPVPVAPENAPGMTPPA</sequence>
<dbReference type="InterPro" id="IPR006311">
    <property type="entry name" value="TAT_signal"/>
</dbReference>
<feature type="compositionally biased region" description="Pro residues" evidence="7">
    <location>
        <begin position="300"/>
        <end position="359"/>
    </location>
</feature>
<evidence type="ECO:0000256" key="5">
    <source>
        <dbReference type="ARBA" id="ARBA00022729"/>
    </source>
</evidence>
<feature type="region of interest" description="Disordered" evidence="7">
    <location>
        <begin position="298"/>
        <end position="380"/>
    </location>
</feature>
<comment type="subcellular location">
    <subcellularLocation>
        <location evidence="1">Secreted</location>
    </subcellularLocation>
</comment>
<dbReference type="EMBL" id="LQIR01000001">
    <property type="protein sequence ID" value="KUI20927.1"/>
    <property type="molecule type" value="Genomic_DNA"/>
</dbReference>
<evidence type="ECO:0000313" key="10">
    <source>
        <dbReference type="EMBL" id="KUI20927.1"/>
    </source>
</evidence>
<keyword evidence="5 8" id="KW-0732">Signal</keyword>
<dbReference type="Pfam" id="PF07174">
    <property type="entry name" value="FAP"/>
    <property type="match status" value="1"/>
</dbReference>
<evidence type="ECO:0000256" key="8">
    <source>
        <dbReference type="SAM" id="SignalP"/>
    </source>
</evidence>
<evidence type="ECO:0000256" key="7">
    <source>
        <dbReference type="SAM" id="MobiDB-lite"/>
    </source>
</evidence>
<dbReference type="AlphaFoldDB" id="A0A101ADJ4"/>
<proteinExistence type="inferred from homology"/>
<dbReference type="RefSeq" id="WP_064393727.1">
    <property type="nucleotide sequence ID" value="NZ_LQIR01000001.1"/>
</dbReference>
<dbReference type="InterPro" id="IPR010801">
    <property type="entry name" value="FAP"/>
</dbReference>
<name>A0A101ADJ4_9MYCO</name>
<evidence type="ECO:0000259" key="9">
    <source>
        <dbReference type="Pfam" id="PF07174"/>
    </source>
</evidence>
<feature type="region of interest" description="Disordered" evidence="7">
    <location>
        <begin position="34"/>
        <end position="136"/>
    </location>
</feature>
<feature type="chain" id="PRO_5007092735" description="Alanine and proline-rich secreted protein Apa" evidence="8">
    <location>
        <begin position="40"/>
        <end position="380"/>
    </location>
</feature>
<comment type="similarity">
    <text evidence="2">Belongs to the Apa family.</text>
</comment>
<accession>A0A101ADJ4</accession>
<gene>
    <name evidence="10" type="ORF">AU192_10640</name>
</gene>
<reference evidence="10 11" key="1">
    <citation type="submission" date="2016-01" db="EMBL/GenBank/DDBJ databases">
        <authorList>
            <consortium name="TB Trials Study Group"/>
            <person name="Sutton G."/>
            <person name="Brinkac L."/>
            <person name="Sanka R."/>
            <person name="Adams M."/>
            <person name="Lau E.L."/>
            <person name="Macaden R."/>
            <person name="Grewal H.M.S."/>
        </authorList>
    </citation>
    <scope>NUCLEOTIDE SEQUENCE [LARGE SCALE GENOMIC DNA]</scope>
    <source>
        <strain evidence="10 11">IS-1744</strain>
    </source>
</reference>
<feature type="compositionally biased region" description="Low complexity" evidence="7">
    <location>
        <begin position="360"/>
        <end position="380"/>
    </location>
</feature>